<evidence type="ECO:0000256" key="3">
    <source>
        <dbReference type="ARBA" id="ARBA00022692"/>
    </source>
</evidence>
<feature type="transmembrane region" description="Helical" evidence="6">
    <location>
        <begin position="137"/>
        <end position="158"/>
    </location>
</feature>
<feature type="transmembrane region" description="Helical" evidence="6">
    <location>
        <begin position="289"/>
        <end position="309"/>
    </location>
</feature>
<accession>A0ABW9UH48</accession>
<evidence type="ECO:0000256" key="1">
    <source>
        <dbReference type="ARBA" id="ARBA00004141"/>
    </source>
</evidence>
<gene>
    <name evidence="8" type="ORF">GON05_29785</name>
</gene>
<dbReference type="Gene3D" id="1.10.3720.10">
    <property type="entry name" value="MetI-like"/>
    <property type="match status" value="1"/>
</dbReference>
<protein>
    <submittedName>
        <fullName evidence="8">ABC transporter permease subunit</fullName>
    </submittedName>
</protein>
<feature type="transmembrane region" description="Helical" evidence="6">
    <location>
        <begin position="95"/>
        <end position="116"/>
    </location>
</feature>
<dbReference type="PROSITE" id="PS50928">
    <property type="entry name" value="ABC_TM1"/>
    <property type="match status" value="1"/>
</dbReference>
<comment type="similarity">
    <text evidence="6">Belongs to the binding-protein-dependent transport system permease family.</text>
</comment>
<dbReference type="InterPro" id="IPR035906">
    <property type="entry name" value="MetI-like_sf"/>
</dbReference>
<name>A0ABW9UH48_9BACL</name>
<keyword evidence="3 6" id="KW-0812">Transmembrane</keyword>
<dbReference type="PANTHER" id="PTHR43496">
    <property type="entry name" value="PROTEIN LPLB"/>
    <property type="match status" value="1"/>
</dbReference>
<keyword evidence="2 6" id="KW-0813">Transport</keyword>
<evidence type="ECO:0000259" key="7">
    <source>
        <dbReference type="PROSITE" id="PS50928"/>
    </source>
</evidence>
<evidence type="ECO:0000256" key="2">
    <source>
        <dbReference type="ARBA" id="ARBA00022448"/>
    </source>
</evidence>
<evidence type="ECO:0000256" key="4">
    <source>
        <dbReference type="ARBA" id="ARBA00022989"/>
    </source>
</evidence>
<feature type="transmembrane region" description="Helical" evidence="6">
    <location>
        <begin position="178"/>
        <end position="203"/>
    </location>
</feature>
<dbReference type="SUPFAM" id="SSF161098">
    <property type="entry name" value="MetI-like"/>
    <property type="match status" value="1"/>
</dbReference>
<keyword evidence="5 6" id="KW-0472">Membrane</keyword>
<proteinExistence type="inferred from homology"/>
<feature type="domain" description="ABC transmembrane type-1" evidence="7">
    <location>
        <begin position="91"/>
        <end position="305"/>
    </location>
</feature>
<evidence type="ECO:0000313" key="8">
    <source>
        <dbReference type="EMBL" id="MVQ38786.1"/>
    </source>
</evidence>
<dbReference type="PANTHER" id="PTHR43496:SF1">
    <property type="entry name" value="POLYGALACTURONAN_RHAMNOGALACTURONAN TRANSPORT SYSTEM PERMEASE PROTEIN YTEP"/>
    <property type="match status" value="1"/>
</dbReference>
<dbReference type="EMBL" id="WSEM01000031">
    <property type="protein sequence ID" value="MVQ38786.1"/>
    <property type="molecule type" value="Genomic_DNA"/>
</dbReference>
<dbReference type="InterPro" id="IPR000515">
    <property type="entry name" value="MetI-like"/>
</dbReference>
<comment type="subcellular location">
    <subcellularLocation>
        <location evidence="6">Cell membrane</location>
        <topology evidence="6">Multi-pass membrane protein</topology>
    </subcellularLocation>
    <subcellularLocation>
        <location evidence="1">Membrane</location>
        <topology evidence="1">Multi-pass membrane protein</topology>
    </subcellularLocation>
</comment>
<evidence type="ECO:0000256" key="5">
    <source>
        <dbReference type="ARBA" id="ARBA00023136"/>
    </source>
</evidence>
<organism evidence="8 9">
    <name type="scientific">Paenibacillus anseongense</name>
    <dbReference type="NCBI Taxonomy" id="2682845"/>
    <lineage>
        <taxon>Bacteria</taxon>
        <taxon>Bacillati</taxon>
        <taxon>Bacillota</taxon>
        <taxon>Bacilli</taxon>
        <taxon>Bacillales</taxon>
        <taxon>Paenibacillaceae</taxon>
        <taxon>Paenibacillus</taxon>
    </lineage>
</organism>
<dbReference type="Proteomes" id="UP000467637">
    <property type="component" value="Unassembled WGS sequence"/>
</dbReference>
<comment type="caution">
    <text evidence="8">The sequence shown here is derived from an EMBL/GenBank/DDBJ whole genome shotgun (WGS) entry which is preliminary data.</text>
</comment>
<evidence type="ECO:0000313" key="9">
    <source>
        <dbReference type="Proteomes" id="UP000467637"/>
    </source>
</evidence>
<dbReference type="CDD" id="cd06261">
    <property type="entry name" value="TM_PBP2"/>
    <property type="match status" value="1"/>
</dbReference>
<reference evidence="8 9" key="1">
    <citation type="submission" date="2019-12" db="EMBL/GenBank/DDBJ databases">
        <authorList>
            <person name="Huq M.A."/>
        </authorList>
    </citation>
    <scope>NUCLEOTIDE SEQUENCE [LARGE SCALE GENOMIC DNA]</scope>
    <source>
        <strain evidence="8 9">MAH-34</strain>
    </source>
</reference>
<feature type="transmembrane region" description="Helical" evidence="6">
    <location>
        <begin position="224"/>
        <end position="245"/>
    </location>
</feature>
<sequence>MKVKAVLGDYRENVTVKKKNSFLRSIKRDSLLYLLLLLPMAYILIFKYAPIYGVLMAFQDYNIFQGISGSEWVGLDVFKFIFEQNSFYRALTNTLVLNFLDLIAGFPAPILLAILLNELRFVRFKKITQTILYLPHFLSWVIIGGMVYLMFSTGGMANSVLSSLGLGSIEFLSQKMNWLIMYVAVGVWHSVGWGTIIYLAAIIGINKELYEASDIDGCSRLRKIWHITLPGIKPTIIILLILQIGRMISIGFDRPFVMGNSLVSEYSDVISTYVYRIGIGSGDFSQATAVGLFQSVVGLIFLVTANFIAKKIGEQGIW</sequence>
<keyword evidence="4 6" id="KW-1133">Transmembrane helix</keyword>
<dbReference type="Pfam" id="PF00528">
    <property type="entry name" value="BPD_transp_1"/>
    <property type="match status" value="1"/>
</dbReference>
<evidence type="ECO:0000256" key="6">
    <source>
        <dbReference type="RuleBase" id="RU363032"/>
    </source>
</evidence>
<keyword evidence="9" id="KW-1185">Reference proteome</keyword>
<feature type="transmembrane region" description="Helical" evidence="6">
    <location>
        <begin position="31"/>
        <end position="49"/>
    </location>
</feature>